<protein>
    <submittedName>
        <fullName evidence="3">Uncharacterized protein</fullName>
    </submittedName>
</protein>
<dbReference type="EMBL" id="KN832989">
    <property type="protein sequence ID" value="KIM83769.1"/>
    <property type="molecule type" value="Genomic_DNA"/>
</dbReference>
<keyword evidence="2" id="KW-0472">Membrane</keyword>
<dbReference type="OrthoDB" id="3232130at2759"/>
<evidence type="ECO:0000256" key="2">
    <source>
        <dbReference type="SAM" id="Phobius"/>
    </source>
</evidence>
<reference evidence="4" key="2">
    <citation type="submission" date="2015-01" db="EMBL/GenBank/DDBJ databases">
        <title>Evolutionary Origins and Diversification of the Mycorrhizal Mutualists.</title>
        <authorList>
            <consortium name="DOE Joint Genome Institute"/>
            <consortium name="Mycorrhizal Genomics Consortium"/>
            <person name="Kohler A."/>
            <person name="Kuo A."/>
            <person name="Nagy L.G."/>
            <person name="Floudas D."/>
            <person name="Copeland A."/>
            <person name="Barry K.W."/>
            <person name="Cichocki N."/>
            <person name="Veneault-Fourrey C."/>
            <person name="LaButti K."/>
            <person name="Lindquist E.A."/>
            <person name="Lipzen A."/>
            <person name="Lundell T."/>
            <person name="Morin E."/>
            <person name="Murat C."/>
            <person name="Riley R."/>
            <person name="Ohm R."/>
            <person name="Sun H."/>
            <person name="Tunlid A."/>
            <person name="Henrissat B."/>
            <person name="Grigoriev I.V."/>
            <person name="Hibbett D.S."/>
            <person name="Martin F."/>
        </authorList>
    </citation>
    <scope>NUCLEOTIDE SEQUENCE [LARGE SCALE GENOMIC DNA]</scope>
    <source>
        <strain evidence="4">F 1598</strain>
    </source>
</reference>
<evidence type="ECO:0000313" key="3">
    <source>
        <dbReference type="EMBL" id="KIM83769.1"/>
    </source>
</evidence>
<keyword evidence="2" id="KW-1133">Transmembrane helix</keyword>
<keyword evidence="2" id="KW-0812">Transmembrane</keyword>
<sequence>MEQQEALPIPDRVVEDVAVHNVPADNHSNRRPRSALTHLVVLTTVLLPITLLPFCFARRNISQLRRRLNECAVIIARLQRDSKTTVLESALRRDQDSRMRELLTEMRQESSKLSAEVRQNIDRLSTEWEHQKEVQTTTENELRSDLQKILEETRHARIAQFAVQKEIGISLADVAAFMHEQSLSQGNEARGIERLRWLALTLQHPLPDSEETNSSEYKASRGSPSPSESE</sequence>
<organism evidence="3 4">
    <name type="scientific">Piloderma croceum (strain F 1598)</name>
    <dbReference type="NCBI Taxonomy" id="765440"/>
    <lineage>
        <taxon>Eukaryota</taxon>
        <taxon>Fungi</taxon>
        <taxon>Dikarya</taxon>
        <taxon>Basidiomycota</taxon>
        <taxon>Agaricomycotina</taxon>
        <taxon>Agaricomycetes</taxon>
        <taxon>Agaricomycetidae</taxon>
        <taxon>Atheliales</taxon>
        <taxon>Atheliaceae</taxon>
        <taxon>Piloderma</taxon>
    </lineage>
</organism>
<dbReference type="HOGENOM" id="CLU_099528_0_0_1"/>
<feature type="transmembrane region" description="Helical" evidence="2">
    <location>
        <begin position="35"/>
        <end position="57"/>
    </location>
</feature>
<feature type="region of interest" description="Disordered" evidence="1">
    <location>
        <begin position="205"/>
        <end position="230"/>
    </location>
</feature>
<name>A0A0C3FW53_PILCF</name>
<feature type="compositionally biased region" description="Polar residues" evidence="1">
    <location>
        <begin position="214"/>
        <end position="230"/>
    </location>
</feature>
<dbReference type="AlphaFoldDB" id="A0A0C3FW53"/>
<dbReference type="InParanoid" id="A0A0C3FW53"/>
<proteinExistence type="predicted"/>
<keyword evidence="4" id="KW-1185">Reference proteome</keyword>
<reference evidence="3 4" key="1">
    <citation type="submission" date="2014-04" db="EMBL/GenBank/DDBJ databases">
        <authorList>
            <consortium name="DOE Joint Genome Institute"/>
            <person name="Kuo A."/>
            <person name="Tarkka M."/>
            <person name="Buscot F."/>
            <person name="Kohler A."/>
            <person name="Nagy L.G."/>
            <person name="Floudas D."/>
            <person name="Copeland A."/>
            <person name="Barry K.W."/>
            <person name="Cichocki N."/>
            <person name="Veneault-Fourrey C."/>
            <person name="LaButti K."/>
            <person name="Lindquist E.A."/>
            <person name="Lipzen A."/>
            <person name="Lundell T."/>
            <person name="Morin E."/>
            <person name="Murat C."/>
            <person name="Sun H."/>
            <person name="Tunlid A."/>
            <person name="Henrissat B."/>
            <person name="Grigoriev I.V."/>
            <person name="Hibbett D.S."/>
            <person name="Martin F."/>
            <person name="Nordberg H.P."/>
            <person name="Cantor M.N."/>
            <person name="Hua S.X."/>
        </authorList>
    </citation>
    <scope>NUCLEOTIDE SEQUENCE [LARGE SCALE GENOMIC DNA]</scope>
    <source>
        <strain evidence="3 4">F 1598</strain>
    </source>
</reference>
<accession>A0A0C3FW53</accession>
<evidence type="ECO:0000256" key="1">
    <source>
        <dbReference type="SAM" id="MobiDB-lite"/>
    </source>
</evidence>
<gene>
    <name evidence="3" type="ORF">PILCRDRAFT_818796</name>
</gene>
<evidence type="ECO:0000313" key="4">
    <source>
        <dbReference type="Proteomes" id="UP000054166"/>
    </source>
</evidence>
<dbReference type="Proteomes" id="UP000054166">
    <property type="component" value="Unassembled WGS sequence"/>
</dbReference>